<gene>
    <name evidence="11" type="ORF">AB0K95_15085</name>
</gene>
<feature type="compositionally biased region" description="Polar residues" evidence="8">
    <location>
        <begin position="1"/>
        <end position="10"/>
    </location>
</feature>
<dbReference type="Pfam" id="PF07690">
    <property type="entry name" value="MFS_1"/>
    <property type="match status" value="1"/>
</dbReference>
<feature type="domain" description="Major facilitator superfamily (MFS) profile" evidence="10">
    <location>
        <begin position="30"/>
        <end position="466"/>
    </location>
</feature>
<evidence type="ECO:0000256" key="4">
    <source>
        <dbReference type="ARBA" id="ARBA00022692"/>
    </source>
</evidence>
<organism evidence="11 12">
    <name type="scientific">Streptomyces werraensis</name>
    <dbReference type="NCBI Taxonomy" id="68284"/>
    <lineage>
        <taxon>Bacteria</taxon>
        <taxon>Bacillati</taxon>
        <taxon>Actinomycetota</taxon>
        <taxon>Actinomycetes</taxon>
        <taxon>Kitasatosporales</taxon>
        <taxon>Streptomycetaceae</taxon>
        <taxon>Streptomyces</taxon>
    </lineage>
</organism>
<feature type="transmembrane region" description="Helical" evidence="9">
    <location>
        <begin position="217"/>
        <end position="235"/>
    </location>
</feature>
<dbReference type="PANTHER" id="PTHR42718">
    <property type="entry name" value="MAJOR FACILITATOR SUPERFAMILY MULTIDRUG TRANSPORTER MFSC"/>
    <property type="match status" value="1"/>
</dbReference>
<evidence type="ECO:0000256" key="7">
    <source>
        <dbReference type="ARBA" id="ARBA00023251"/>
    </source>
</evidence>
<keyword evidence="5 9" id="KW-1133">Transmembrane helix</keyword>
<evidence type="ECO:0000313" key="11">
    <source>
        <dbReference type="EMBL" id="MEV5246577.1"/>
    </source>
</evidence>
<comment type="subcellular location">
    <subcellularLocation>
        <location evidence="1">Cell membrane</location>
        <topology evidence="1">Multi-pass membrane protein</topology>
    </subcellularLocation>
</comment>
<feature type="transmembrane region" description="Helical" evidence="9">
    <location>
        <begin position="155"/>
        <end position="177"/>
    </location>
</feature>
<dbReference type="PROSITE" id="PS50850">
    <property type="entry name" value="MFS"/>
    <property type="match status" value="1"/>
</dbReference>
<dbReference type="Gene3D" id="1.20.1250.20">
    <property type="entry name" value="MFS general substrate transporter like domains"/>
    <property type="match status" value="1"/>
</dbReference>
<protein>
    <submittedName>
        <fullName evidence="11">MFS transporter</fullName>
    </submittedName>
</protein>
<feature type="transmembrane region" description="Helical" evidence="9">
    <location>
        <begin position="316"/>
        <end position="337"/>
    </location>
</feature>
<feature type="transmembrane region" description="Helical" evidence="9">
    <location>
        <begin position="96"/>
        <end position="113"/>
    </location>
</feature>
<feature type="transmembrane region" description="Helical" evidence="9">
    <location>
        <begin position="125"/>
        <end position="143"/>
    </location>
</feature>
<feature type="transmembrane region" description="Helical" evidence="9">
    <location>
        <begin position="63"/>
        <end position="84"/>
    </location>
</feature>
<feature type="transmembrane region" description="Helical" evidence="9">
    <location>
        <begin position="247"/>
        <end position="264"/>
    </location>
</feature>
<evidence type="ECO:0000256" key="8">
    <source>
        <dbReference type="SAM" id="MobiDB-lite"/>
    </source>
</evidence>
<dbReference type="InterPro" id="IPR036259">
    <property type="entry name" value="MFS_trans_sf"/>
</dbReference>
<keyword evidence="4 9" id="KW-0812">Transmembrane</keyword>
<evidence type="ECO:0000256" key="2">
    <source>
        <dbReference type="ARBA" id="ARBA00022448"/>
    </source>
</evidence>
<keyword evidence="2" id="KW-0813">Transport</keyword>
<evidence type="ECO:0000256" key="1">
    <source>
        <dbReference type="ARBA" id="ARBA00004651"/>
    </source>
</evidence>
<feature type="transmembrane region" description="Helical" evidence="9">
    <location>
        <begin position="439"/>
        <end position="461"/>
    </location>
</feature>
<evidence type="ECO:0000256" key="3">
    <source>
        <dbReference type="ARBA" id="ARBA00022475"/>
    </source>
</evidence>
<evidence type="ECO:0000256" key="9">
    <source>
        <dbReference type="SAM" id="Phobius"/>
    </source>
</evidence>
<sequence length="466" mass="46713">MTVQVPQQPVTRAGKAPAPRPRIRGRSAAALGVIAGCNAMIQLDDPIVNIALPGMREGLGLSAVGASWVINAYLLAFGGLLLLGGRAGDLLGRRRVFMAGVALFTAAAALRGLAPSGEVLVGVRAVQGAGAALAAPSGLALLLSTFAEGGGRKRAIALCTAAGAVSTAGGLLLAGALTSLGSWRWVLLLDVPAGLAILGLAPLVLDETPRRRGRFDAAGALLSALGAAALVYGLTRAAELPWSEPRVAGWVGAGAVLLAVFAAVERRARQPIVAPRLFADRDRLLAYLGTLAVPGSLIGTYFFLSQFFQRQHGWPAFATACALLPLPVTMAVTAVAAARVERRAGARRMWAAGASLLVAGNLWLATLSVRDSYAASVLPALVLLGAGMACSVLPATVLATSGLSGGEAGGGAGVLNAVQTVGGSVGLAALVTVSSHTGGMAGGFVTSAAFAGLVLLAAALVRGRGR</sequence>
<keyword evidence="3" id="KW-1003">Cell membrane</keyword>
<name>A0ABV3JF47_9ACTN</name>
<reference evidence="11 12" key="1">
    <citation type="submission" date="2024-06" db="EMBL/GenBank/DDBJ databases">
        <title>The Natural Products Discovery Center: Release of the First 8490 Sequenced Strains for Exploring Actinobacteria Biosynthetic Diversity.</title>
        <authorList>
            <person name="Kalkreuter E."/>
            <person name="Kautsar S.A."/>
            <person name="Yang D."/>
            <person name="Bader C.D."/>
            <person name="Teijaro C.N."/>
            <person name="Fluegel L."/>
            <person name="Davis C.M."/>
            <person name="Simpson J.R."/>
            <person name="Lauterbach L."/>
            <person name="Steele A.D."/>
            <person name="Gui C."/>
            <person name="Meng S."/>
            <person name="Li G."/>
            <person name="Viehrig K."/>
            <person name="Ye F."/>
            <person name="Su P."/>
            <person name="Kiefer A.F."/>
            <person name="Nichols A."/>
            <person name="Cepeda A.J."/>
            <person name="Yan W."/>
            <person name="Fan B."/>
            <person name="Jiang Y."/>
            <person name="Adhikari A."/>
            <person name="Zheng C.-J."/>
            <person name="Schuster L."/>
            <person name="Cowan T.M."/>
            <person name="Smanski M.J."/>
            <person name="Chevrette M.G."/>
            <person name="De Carvalho L.P.S."/>
            <person name="Shen B."/>
        </authorList>
    </citation>
    <scope>NUCLEOTIDE SEQUENCE [LARGE SCALE GENOMIC DNA]</scope>
    <source>
        <strain evidence="11 12">NPDC052768</strain>
    </source>
</reference>
<dbReference type="SUPFAM" id="SSF103473">
    <property type="entry name" value="MFS general substrate transporter"/>
    <property type="match status" value="1"/>
</dbReference>
<dbReference type="Gene3D" id="1.20.1720.10">
    <property type="entry name" value="Multidrug resistance protein D"/>
    <property type="match status" value="1"/>
</dbReference>
<dbReference type="Proteomes" id="UP001552527">
    <property type="component" value="Unassembled WGS sequence"/>
</dbReference>
<dbReference type="InterPro" id="IPR020846">
    <property type="entry name" value="MFS_dom"/>
</dbReference>
<dbReference type="InterPro" id="IPR011701">
    <property type="entry name" value="MFS"/>
</dbReference>
<feature type="transmembrane region" description="Helical" evidence="9">
    <location>
        <begin position="373"/>
        <end position="399"/>
    </location>
</feature>
<keyword evidence="7" id="KW-0046">Antibiotic resistance</keyword>
<keyword evidence="6 9" id="KW-0472">Membrane</keyword>
<feature type="transmembrane region" description="Helical" evidence="9">
    <location>
        <begin position="349"/>
        <end position="367"/>
    </location>
</feature>
<dbReference type="PANTHER" id="PTHR42718:SF46">
    <property type="entry name" value="BLR6921 PROTEIN"/>
    <property type="match status" value="1"/>
</dbReference>
<evidence type="ECO:0000256" key="6">
    <source>
        <dbReference type="ARBA" id="ARBA00023136"/>
    </source>
</evidence>
<feature type="transmembrane region" description="Helical" evidence="9">
    <location>
        <begin position="411"/>
        <end position="433"/>
    </location>
</feature>
<evidence type="ECO:0000259" key="10">
    <source>
        <dbReference type="PROSITE" id="PS50850"/>
    </source>
</evidence>
<comment type="caution">
    <text evidence="11">The sequence shown here is derived from an EMBL/GenBank/DDBJ whole genome shotgun (WGS) entry which is preliminary data.</text>
</comment>
<proteinExistence type="predicted"/>
<feature type="region of interest" description="Disordered" evidence="8">
    <location>
        <begin position="1"/>
        <end position="22"/>
    </location>
</feature>
<feature type="transmembrane region" description="Helical" evidence="9">
    <location>
        <begin position="284"/>
        <end position="304"/>
    </location>
</feature>
<evidence type="ECO:0000256" key="5">
    <source>
        <dbReference type="ARBA" id="ARBA00022989"/>
    </source>
</evidence>
<accession>A0ABV3JF47</accession>
<dbReference type="RefSeq" id="WP_364022058.1">
    <property type="nucleotide sequence ID" value="NZ_JBFATD010000023.1"/>
</dbReference>
<evidence type="ECO:0000313" key="12">
    <source>
        <dbReference type="Proteomes" id="UP001552527"/>
    </source>
</evidence>
<feature type="transmembrane region" description="Helical" evidence="9">
    <location>
        <begin position="183"/>
        <end position="205"/>
    </location>
</feature>
<keyword evidence="12" id="KW-1185">Reference proteome</keyword>
<dbReference type="EMBL" id="JBFATE010000005">
    <property type="protein sequence ID" value="MEV5246577.1"/>
    <property type="molecule type" value="Genomic_DNA"/>
</dbReference>